<dbReference type="PRINTS" id="PR00819">
    <property type="entry name" value="CBXCFQXSUPER"/>
</dbReference>
<dbReference type="RefSeq" id="WP_055279002.1">
    <property type="nucleotide sequence ID" value="NZ_CABIXA010000009.1"/>
</dbReference>
<evidence type="ECO:0000259" key="5">
    <source>
        <dbReference type="SMART" id="SM00382"/>
    </source>
</evidence>
<dbReference type="InterPro" id="IPR041627">
    <property type="entry name" value="AAA_lid_6"/>
</dbReference>
<dbReference type="GO" id="GO:0005524">
    <property type="term" value="F:ATP binding"/>
    <property type="evidence" value="ECO:0007669"/>
    <property type="project" value="UniProtKB-KW"/>
</dbReference>
<proteinExistence type="inferred from homology"/>
<dbReference type="InterPro" id="IPR000641">
    <property type="entry name" value="CbxX/CfxQ"/>
</dbReference>
<protein>
    <submittedName>
        <fullName evidence="6">AAA ATPase</fullName>
    </submittedName>
</protein>
<gene>
    <name evidence="6" type="primary">cbbX</name>
    <name evidence="6" type="ORF">ERS852397_01966</name>
</gene>
<dbReference type="Gene3D" id="3.40.50.300">
    <property type="entry name" value="P-loop containing nucleotide triphosphate hydrolases"/>
    <property type="match status" value="1"/>
</dbReference>
<feature type="transmembrane region" description="Helical" evidence="4">
    <location>
        <begin position="20"/>
        <end position="41"/>
    </location>
</feature>
<comment type="similarity">
    <text evidence="1">Belongs to the CbxX/CfxQ family.</text>
</comment>
<dbReference type="InterPro" id="IPR050773">
    <property type="entry name" value="CbxX/CfxQ_RuBisCO_ESX"/>
</dbReference>
<evidence type="ECO:0000256" key="3">
    <source>
        <dbReference type="ARBA" id="ARBA00022840"/>
    </source>
</evidence>
<feature type="domain" description="AAA+ ATPase" evidence="5">
    <location>
        <begin position="332"/>
        <end position="470"/>
    </location>
</feature>
<evidence type="ECO:0000313" key="6">
    <source>
        <dbReference type="EMBL" id="CUO41199.1"/>
    </source>
</evidence>
<evidence type="ECO:0000313" key="7">
    <source>
        <dbReference type="Proteomes" id="UP000095517"/>
    </source>
</evidence>
<keyword evidence="4" id="KW-1133">Transmembrane helix</keyword>
<keyword evidence="4" id="KW-0472">Membrane</keyword>
<reference evidence="6 7" key="1">
    <citation type="submission" date="2015-09" db="EMBL/GenBank/DDBJ databases">
        <authorList>
            <consortium name="Pathogen Informatics"/>
        </authorList>
    </citation>
    <scope>NUCLEOTIDE SEQUENCE [LARGE SCALE GENOMIC DNA]</scope>
    <source>
        <strain evidence="6 7">2789STDY5608840</strain>
    </source>
</reference>
<sequence length="556" mass="62378">MASNSESPKYNKIESKKLGYGFTFVLIGLLALVTGIIILSIEVITGAIVGIIIGFIIMSTSKITIPPNNTLEKQPIQTTATFNGIDQPYFNIVQDHGDKLFLFIQKLNDDPRLKEEVDNAVHFHSTGKPAEIPFPDLINMLITADLLKVYQQLGYRFGIDRKESFAIIYLFARIYGLQKITFSELPVAYDRISNSITDYLPLIEKINADNIKSDTLFILGAIINNMDNEIGKQYHLLLYRYASIIAKADGTITTKEADFLKSIMSPWNNEISKSELESNTATYVSTPEKQGGMEQLTQLTGLELVKNDVATLVNFIKIQKVRASKGMKAPSLSYHCVFIGNPGTGKTTVARILACIYKELGILEKGHLVETDRSGLVAEYVGQTAVKTNKIIDSAIGGVLFIDEAYSLVTNSSNDYGKEAIATLLKRMEDDRERLVVILAGYTQEMKEFIDSNPGLQSRFNRYIEFKDYSEEELLQIYLGNLKKYEYVITDGAIEKMKRVINKAIINKDHNFGNARWVRNIFEKTLEIQANRLATDGNISNESLTTITEDDIIEND</sequence>
<dbReference type="SUPFAM" id="SSF52540">
    <property type="entry name" value="P-loop containing nucleoside triphosphate hydrolases"/>
    <property type="match status" value="1"/>
</dbReference>
<dbReference type="EMBL" id="CYZH01000009">
    <property type="protein sequence ID" value="CUO41199.1"/>
    <property type="molecule type" value="Genomic_DNA"/>
</dbReference>
<dbReference type="Gene3D" id="1.10.8.60">
    <property type="match status" value="1"/>
</dbReference>
<dbReference type="Pfam" id="PF17866">
    <property type="entry name" value="AAA_lid_6"/>
    <property type="match status" value="1"/>
</dbReference>
<dbReference type="InterPro" id="IPR003959">
    <property type="entry name" value="ATPase_AAA_core"/>
</dbReference>
<dbReference type="STRING" id="338188.ERS852397_01966"/>
<organism evidence="6 7">
    <name type="scientific">Bacteroides finegoldii</name>
    <dbReference type="NCBI Taxonomy" id="338188"/>
    <lineage>
        <taxon>Bacteria</taxon>
        <taxon>Pseudomonadati</taxon>
        <taxon>Bacteroidota</taxon>
        <taxon>Bacteroidia</taxon>
        <taxon>Bacteroidales</taxon>
        <taxon>Bacteroidaceae</taxon>
        <taxon>Bacteroides</taxon>
    </lineage>
</organism>
<dbReference type="SMART" id="SM00382">
    <property type="entry name" value="AAA"/>
    <property type="match status" value="1"/>
</dbReference>
<name>A0A174EXF6_9BACE</name>
<accession>A0A174EXF6</accession>
<evidence type="ECO:0000256" key="1">
    <source>
        <dbReference type="ARBA" id="ARBA00010378"/>
    </source>
</evidence>
<keyword evidence="2" id="KW-0547">Nucleotide-binding</keyword>
<dbReference type="PANTHER" id="PTHR43392">
    <property type="entry name" value="AAA-TYPE ATPASE FAMILY PROTEIN / ANKYRIN REPEAT FAMILY PROTEIN"/>
    <property type="match status" value="1"/>
</dbReference>
<evidence type="ECO:0000256" key="4">
    <source>
        <dbReference type="SAM" id="Phobius"/>
    </source>
</evidence>
<dbReference type="FunFam" id="3.40.50.300:FF:000216">
    <property type="entry name" value="Type VII secretion ATPase EccA"/>
    <property type="match status" value="1"/>
</dbReference>
<dbReference type="Pfam" id="PF00004">
    <property type="entry name" value="AAA"/>
    <property type="match status" value="1"/>
</dbReference>
<dbReference type="PANTHER" id="PTHR43392:SF2">
    <property type="entry name" value="AAA-TYPE ATPASE FAMILY PROTEIN _ ANKYRIN REPEAT FAMILY PROTEIN"/>
    <property type="match status" value="1"/>
</dbReference>
<dbReference type="AlphaFoldDB" id="A0A174EXF6"/>
<keyword evidence="4" id="KW-0812">Transmembrane</keyword>
<dbReference type="Proteomes" id="UP000095517">
    <property type="component" value="Unassembled WGS sequence"/>
</dbReference>
<dbReference type="GO" id="GO:0016887">
    <property type="term" value="F:ATP hydrolysis activity"/>
    <property type="evidence" value="ECO:0007669"/>
    <property type="project" value="InterPro"/>
</dbReference>
<evidence type="ECO:0000256" key="2">
    <source>
        <dbReference type="ARBA" id="ARBA00022741"/>
    </source>
</evidence>
<keyword evidence="3" id="KW-0067">ATP-binding</keyword>
<dbReference type="InterPro" id="IPR027417">
    <property type="entry name" value="P-loop_NTPase"/>
</dbReference>
<dbReference type="InterPro" id="IPR003593">
    <property type="entry name" value="AAA+_ATPase"/>
</dbReference>